<gene>
    <name evidence="2" type="ORF">Ocin01_11940</name>
</gene>
<dbReference type="Pfam" id="PF00651">
    <property type="entry name" value="BTB"/>
    <property type="match status" value="1"/>
</dbReference>
<organism evidence="2 3">
    <name type="scientific">Orchesella cincta</name>
    <name type="common">Springtail</name>
    <name type="synonym">Podura cincta</name>
    <dbReference type="NCBI Taxonomy" id="48709"/>
    <lineage>
        <taxon>Eukaryota</taxon>
        <taxon>Metazoa</taxon>
        <taxon>Ecdysozoa</taxon>
        <taxon>Arthropoda</taxon>
        <taxon>Hexapoda</taxon>
        <taxon>Collembola</taxon>
        <taxon>Entomobryomorpha</taxon>
        <taxon>Entomobryoidea</taxon>
        <taxon>Orchesellidae</taxon>
        <taxon>Orchesellinae</taxon>
        <taxon>Orchesella</taxon>
    </lineage>
</organism>
<dbReference type="OrthoDB" id="10249567at2759"/>
<name>A0A1D2MPC2_ORCCI</name>
<sequence length="86" mass="10076">MDFTDDVVEGMLEYIYKGEQSYLLLDKRVVDLLRIAEKYDLPDLKEDCELKIAEHVNKDNALEILMMANMNNGNYLKPRVMDYINA</sequence>
<dbReference type="STRING" id="48709.A0A1D2MPC2"/>
<accession>A0A1D2MPC2</accession>
<keyword evidence="3" id="KW-1185">Reference proteome</keyword>
<dbReference type="InterPro" id="IPR011333">
    <property type="entry name" value="SKP1/BTB/POZ_sf"/>
</dbReference>
<protein>
    <submittedName>
        <fullName evidence="2">Speckle-type POZ protein</fullName>
    </submittedName>
</protein>
<evidence type="ECO:0000313" key="2">
    <source>
        <dbReference type="EMBL" id="ODM94742.1"/>
    </source>
</evidence>
<dbReference type="Gene3D" id="3.30.710.10">
    <property type="entry name" value="Potassium Channel Kv1.1, Chain A"/>
    <property type="match status" value="1"/>
</dbReference>
<evidence type="ECO:0000259" key="1">
    <source>
        <dbReference type="Pfam" id="PF00651"/>
    </source>
</evidence>
<dbReference type="SUPFAM" id="SSF54695">
    <property type="entry name" value="POZ domain"/>
    <property type="match status" value="1"/>
</dbReference>
<proteinExistence type="predicted"/>
<feature type="domain" description="BTB" evidence="1">
    <location>
        <begin position="3"/>
        <end position="54"/>
    </location>
</feature>
<dbReference type="PANTHER" id="PTHR24413">
    <property type="entry name" value="SPECKLE-TYPE POZ PROTEIN"/>
    <property type="match status" value="1"/>
</dbReference>
<comment type="caution">
    <text evidence="2">The sequence shown here is derived from an EMBL/GenBank/DDBJ whole genome shotgun (WGS) entry which is preliminary data.</text>
</comment>
<dbReference type="AlphaFoldDB" id="A0A1D2MPC2"/>
<dbReference type="EMBL" id="LJIJ01000759">
    <property type="protein sequence ID" value="ODM94742.1"/>
    <property type="molecule type" value="Genomic_DNA"/>
</dbReference>
<dbReference type="InterPro" id="IPR000210">
    <property type="entry name" value="BTB/POZ_dom"/>
</dbReference>
<dbReference type="Proteomes" id="UP000094527">
    <property type="component" value="Unassembled WGS sequence"/>
</dbReference>
<reference evidence="2 3" key="1">
    <citation type="journal article" date="2016" name="Genome Biol. Evol.">
        <title>Gene Family Evolution Reflects Adaptation to Soil Environmental Stressors in the Genome of the Collembolan Orchesella cincta.</title>
        <authorList>
            <person name="Faddeeva-Vakhrusheva A."/>
            <person name="Derks M.F."/>
            <person name="Anvar S.Y."/>
            <person name="Agamennone V."/>
            <person name="Suring W."/>
            <person name="Smit S."/>
            <person name="van Straalen N.M."/>
            <person name="Roelofs D."/>
        </authorList>
    </citation>
    <scope>NUCLEOTIDE SEQUENCE [LARGE SCALE GENOMIC DNA]</scope>
    <source>
        <tissue evidence="2">Mixed pool</tissue>
    </source>
</reference>
<evidence type="ECO:0000313" key="3">
    <source>
        <dbReference type="Proteomes" id="UP000094527"/>
    </source>
</evidence>